<dbReference type="InterPro" id="IPR020579">
    <property type="entry name" value="Exonuc_VII_lsu_C"/>
</dbReference>
<keyword evidence="2" id="KW-0812">Transmembrane</keyword>
<dbReference type="Pfam" id="PF02601">
    <property type="entry name" value="Exonuc_VII_L"/>
    <property type="match status" value="1"/>
</dbReference>
<organism evidence="4 5">
    <name type="scientific">Thermus composti</name>
    <dbReference type="NCBI Taxonomy" id="532059"/>
    <lineage>
        <taxon>Bacteria</taxon>
        <taxon>Thermotogati</taxon>
        <taxon>Deinococcota</taxon>
        <taxon>Deinococci</taxon>
        <taxon>Thermales</taxon>
        <taxon>Thermaceae</taxon>
        <taxon>Thermus</taxon>
    </lineage>
</organism>
<keyword evidence="1" id="KW-0175">Coiled coil</keyword>
<dbReference type="InterPro" id="IPR003753">
    <property type="entry name" value="Exonuc_VII_L"/>
</dbReference>
<evidence type="ECO:0000256" key="2">
    <source>
        <dbReference type="SAM" id="Phobius"/>
    </source>
</evidence>
<keyword evidence="5" id="KW-1185">Reference proteome</keyword>
<keyword evidence="2" id="KW-0472">Membrane</keyword>
<accession>A0ABV6Q0M2</accession>
<evidence type="ECO:0000313" key="5">
    <source>
        <dbReference type="Proteomes" id="UP001589830"/>
    </source>
</evidence>
<gene>
    <name evidence="4" type="ORF">ACFFFP_05680</name>
</gene>
<dbReference type="Proteomes" id="UP001589830">
    <property type="component" value="Unassembled WGS sequence"/>
</dbReference>
<feature type="coiled-coil region" evidence="1">
    <location>
        <begin position="272"/>
        <end position="313"/>
    </location>
</feature>
<protein>
    <submittedName>
        <fullName evidence="4">Exodeoxyribonuclease VII large subunit</fullName>
    </submittedName>
</protein>
<dbReference type="EMBL" id="JBHLTW010000022">
    <property type="protein sequence ID" value="MFC0595655.1"/>
    <property type="molecule type" value="Genomic_DNA"/>
</dbReference>
<feature type="transmembrane region" description="Helical" evidence="2">
    <location>
        <begin position="329"/>
        <end position="348"/>
    </location>
</feature>
<sequence length="350" mass="38624">MKPNGSPQNPSPVTPDQLLKNLQSLLTREVFRRLREEGPYLVQGTFANHSQKAWGNFYYGDFKGGSTSIRLKVPLGITLREGRSYVLSVTPELAPSNKGLPFVFQVEAIHEEAEASPTPEVRLPQRSREKVDVRGFLMGLLRKGETPALALVLGENAIVHKDVEVSMGSARDRYRVDQRRVSLANPGAVAEALAQVVEGPYHLVALIRGGGDPEDLKPLDGPEVWNAVASCPKPIVVALGHAADTLWVEALADEAFPTPTALGHFLKEVVEAVEREREAAKLSDLLERAQEEAKAARTERDLLKERIRRLEQEPARLVQEMDRLRRGLALWRGVALFLLAAAILLLLARG</sequence>
<evidence type="ECO:0000256" key="1">
    <source>
        <dbReference type="SAM" id="Coils"/>
    </source>
</evidence>
<name>A0ABV6Q0M2_9DEIN</name>
<dbReference type="PANTHER" id="PTHR30008:SF0">
    <property type="entry name" value="EXODEOXYRIBONUCLEASE 7 LARGE SUBUNIT"/>
    <property type="match status" value="1"/>
</dbReference>
<dbReference type="RefSeq" id="WP_188848133.1">
    <property type="nucleotide sequence ID" value="NZ_BMPJ01000035.1"/>
</dbReference>
<dbReference type="PANTHER" id="PTHR30008">
    <property type="entry name" value="EXODEOXYRIBONUCLEASE 7 LARGE SUBUNIT"/>
    <property type="match status" value="1"/>
</dbReference>
<proteinExistence type="predicted"/>
<evidence type="ECO:0000259" key="3">
    <source>
        <dbReference type="Pfam" id="PF02601"/>
    </source>
</evidence>
<evidence type="ECO:0000313" key="4">
    <source>
        <dbReference type="EMBL" id="MFC0595655.1"/>
    </source>
</evidence>
<keyword evidence="2" id="KW-1133">Transmembrane helix</keyword>
<feature type="domain" description="Exonuclease VII large subunit C-terminal" evidence="3">
    <location>
        <begin position="188"/>
        <end position="326"/>
    </location>
</feature>
<comment type="caution">
    <text evidence="4">The sequence shown here is derived from an EMBL/GenBank/DDBJ whole genome shotgun (WGS) entry which is preliminary data.</text>
</comment>
<reference evidence="4 5" key="1">
    <citation type="submission" date="2024-09" db="EMBL/GenBank/DDBJ databases">
        <authorList>
            <person name="Sun Q."/>
            <person name="Mori K."/>
        </authorList>
    </citation>
    <scope>NUCLEOTIDE SEQUENCE [LARGE SCALE GENOMIC DNA]</scope>
    <source>
        <strain evidence="4 5">NCAIM B.02340</strain>
    </source>
</reference>